<keyword evidence="3" id="KW-1185">Reference proteome</keyword>
<name>A0A4Y2CWD0_ARAVE</name>
<evidence type="ECO:0000256" key="1">
    <source>
        <dbReference type="SAM" id="MobiDB-lite"/>
    </source>
</evidence>
<gene>
    <name evidence="2" type="ORF">AVEN_987_1</name>
</gene>
<proteinExistence type="predicted"/>
<protein>
    <submittedName>
        <fullName evidence="2">Uncharacterized protein</fullName>
    </submittedName>
</protein>
<sequence length="93" mass="10143">MARKSPELVPHYPSVPIVPTGCRLTDDGFSTYQASTHGGTSIESGLKSASFQHRSRDSASLPPRLFNTVELNMSNNYSNFRNSSECNSVSSEC</sequence>
<feature type="region of interest" description="Disordered" evidence="1">
    <location>
        <begin position="35"/>
        <end position="59"/>
    </location>
</feature>
<feature type="compositionally biased region" description="Polar residues" evidence="1">
    <location>
        <begin position="35"/>
        <end position="52"/>
    </location>
</feature>
<organism evidence="2 3">
    <name type="scientific">Araneus ventricosus</name>
    <name type="common">Orbweaver spider</name>
    <name type="synonym">Epeira ventricosa</name>
    <dbReference type="NCBI Taxonomy" id="182803"/>
    <lineage>
        <taxon>Eukaryota</taxon>
        <taxon>Metazoa</taxon>
        <taxon>Ecdysozoa</taxon>
        <taxon>Arthropoda</taxon>
        <taxon>Chelicerata</taxon>
        <taxon>Arachnida</taxon>
        <taxon>Araneae</taxon>
        <taxon>Araneomorphae</taxon>
        <taxon>Entelegynae</taxon>
        <taxon>Araneoidea</taxon>
        <taxon>Araneidae</taxon>
        <taxon>Araneus</taxon>
    </lineage>
</organism>
<evidence type="ECO:0000313" key="3">
    <source>
        <dbReference type="Proteomes" id="UP000499080"/>
    </source>
</evidence>
<comment type="caution">
    <text evidence="2">The sequence shown here is derived from an EMBL/GenBank/DDBJ whole genome shotgun (WGS) entry which is preliminary data.</text>
</comment>
<dbReference type="Proteomes" id="UP000499080">
    <property type="component" value="Unassembled WGS sequence"/>
</dbReference>
<accession>A0A4Y2CWD0</accession>
<dbReference type="AlphaFoldDB" id="A0A4Y2CWD0"/>
<reference evidence="2 3" key="1">
    <citation type="journal article" date="2019" name="Sci. Rep.">
        <title>Orb-weaving spider Araneus ventricosus genome elucidates the spidroin gene catalogue.</title>
        <authorList>
            <person name="Kono N."/>
            <person name="Nakamura H."/>
            <person name="Ohtoshi R."/>
            <person name="Moran D.A.P."/>
            <person name="Shinohara A."/>
            <person name="Yoshida Y."/>
            <person name="Fujiwara M."/>
            <person name="Mori M."/>
            <person name="Tomita M."/>
            <person name="Arakawa K."/>
        </authorList>
    </citation>
    <scope>NUCLEOTIDE SEQUENCE [LARGE SCALE GENOMIC DNA]</scope>
</reference>
<dbReference type="EMBL" id="BGPR01000261">
    <property type="protein sequence ID" value="GBM08791.1"/>
    <property type="molecule type" value="Genomic_DNA"/>
</dbReference>
<evidence type="ECO:0000313" key="2">
    <source>
        <dbReference type="EMBL" id="GBM08791.1"/>
    </source>
</evidence>